<keyword evidence="2" id="KW-1185">Reference proteome</keyword>
<dbReference type="RefSeq" id="WP_255026693.1">
    <property type="nucleotide sequence ID" value="NZ_JANDHW010000005.1"/>
</dbReference>
<comment type="caution">
    <text evidence="1">The sequence shown here is derived from an EMBL/GenBank/DDBJ whole genome shotgun (WGS) entry which is preliminary data.</text>
</comment>
<evidence type="ECO:0000313" key="1">
    <source>
        <dbReference type="EMBL" id="MCP9611716.1"/>
    </source>
</evidence>
<evidence type="ECO:0000313" key="2">
    <source>
        <dbReference type="Proteomes" id="UP001205603"/>
    </source>
</evidence>
<dbReference type="Proteomes" id="UP001205603">
    <property type="component" value="Unassembled WGS sequence"/>
</dbReference>
<dbReference type="PROSITE" id="PS51257">
    <property type="entry name" value="PROKAR_LIPOPROTEIN"/>
    <property type="match status" value="1"/>
</dbReference>
<proteinExistence type="predicted"/>
<name>A0ABT1MH61_9BACT</name>
<protein>
    <recommendedName>
        <fullName evidence="3">Lipoprotein</fullName>
    </recommendedName>
</protein>
<organism evidence="1 2">
    <name type="scientific">Coprobacter tertius</name>
    <dbReference type="NCBI Taxonomy" id="2944915"/>
    <lineage>
        <taxon>Bacteria</taxon>
        <taxon>Pseudomonadati</taxon>
        <taxon>Bacteroidota</taxon>
        <taxon>Bacteroidia</taxon>
        <taxon>Bacteroidales</taxon>
        <taxon>Barnesiellaceae</taxon>
        <taxon>Coprobacter</taxon>
    </lineage>
</organism>
<dbReference type="EMBL" id="JANDHW010000005">
    <property type="protein sequence ID" value="MCP9611716.1"/>
    <property type="molecule type" value="Genomic_DNA"/>
</dbReference>
<reference evidence="1 2" key="1">
    <citation type="submission" date="2022-07" db="EMBL/GenBank/DDBJ databases">
        <title>Fecal culturing of patients with breast cancer.</title>
        <authorList>
            <person name="Teng N.M.Y."/>
            <person name="Kiu R."/>
            <person name="Evans R."/>
            <person name="Baker D.J."/>
            <person name="Zenner C."/>
            <person name="Robinson S.D."/>
            <person name="Hall L.J."/>
        </authorList>
    </citation>
    <scope>NUCLEOTIDE SEQUENCE [LARGE SCALE GENOMIC DNA]</scope>
    <source>
        <strain evidence="1 2">LH1063</strain>
    </source>
</reference>
<accession>A0ABT1MH61</accession>
<evidence type="ECO:0008006" key="3">
    <source>
        <dbReference type="Google" id="ProtNLM"/>
    </source>
</evidence>
<gene>
    <name evidence="1" type="ORF">NMU02_06390</name>
</gene>
<sequence>MKYLIMSLFLVIISSCSKEDDSLKIGRYTLISPTYNNGRLEKAEGYAEIKNKKDTLFFKYDISFPEKDSCGILSIYIVNDVMYDNSHPKHPIDNYTRISYKKNIITVQQLNNTTHKFIKNK</sequence>